<evidence type="ECO:0000313" key="4">
    <source>
        <dbReference type="EMBL" id="AWB93116.1"/>
    </source>
</evidence>
<accession>A0A2S0WP74</accession>
<dbReference type="NCBIfam" id="TIGR00369">
    <property type="entry name" value="unchar_dom_1"/>
    <property type="match status" value="1"/>
</dbReference>
<evidence type="ECO:0000313" key="5">
    <source>
        <dbReference type="Proteomes" id="UP000244384"/>
    </source>
</evidence>
<dbReference type="GO" id="GO:0061522">
    <property type="term" value="F:1,4-dihydroxy-2-naphthoyl-CoA thioesterase activity"/>
    <property type="evidence" value="ECO:0007669"/>
    <property type="project" value="TreeGrafter"/>
</dbReference>
<evidence type="ECO:0000259" key="3">
    <source>
        <dbReference type="Pfam" id="PF03061"/>
    </source>
</evidence>
<dbReference type="AlphaFoldDB" id="A0A2S0WP74"/>
<evidence type="ECO:0000256" key="2">
    <source>
        <dbReference type="ARBA" id="ARBA00022801"/>
    </source>
</evidence>
<dbReference type="RefSeq" id="WP_108579175.1">
    <property type="nucleotide sequence ID" value="NZ_CP026952.1"/>
</dbReference>
<dbReference type="KEGG" id="aez:C3E78_13355"/>
<gene>
    <name evidence="4" type="ORF">C3E78_13355</name>
</gene>
<organism evidence="4 5">
    <name type="scientific">Aeromicrobium chenweiae</name>
    <dbReference type="NCBI Taxonomy" id="2079793"/>
    <lineage>
        <taxon>Bacteria</taxon>
        <taxon>Bacillati</taxon>
        <taxon>Actinomycetota</taxon>
        <taxon>Actinomycetes</taxon>
        <taxon>Propionibacteriales</taxon>
        <taxon>Nocardioidaceae</taxon>
        <taxon>Aeromicrobium</taxon>
    </lineage>
</organism>
<evidence type="ECO:0000256" key="1">
    <source>
        <dbReference type="ARBA" id="ARBA00008324"/>
    </source>
</evidence>
<dbReference type="Gene3D" id="3.10.129.10">
    <property type="entry name" value="Hotdog Thioesterase"/>
    <property type="match status" value="1"/>
</dbReference>
<feature type="domain" description="Thioesterase" evidence="3">
    <location>
        <begin position="44"/>
        <end position="120"/>
    </location>
</feature>
<proteinExistence type="inferred from homology"/>
<protein>
    <submittedName>
        <fullName evidence="4">PaaI family thioesterase</fullName>
    </submittedName>
</protein>
<dbReference type="InterPro" id="IPR006683">
    <property type="entry name" value="Thioestr_dom"/>
</dbReference>
<accession>A0A5F2EWU9</accession>
<dbReference type="Proteomes" id="UP000244384">
    <property type="component" value="Chromosome"/>
</dbReference>
<comment type="similarity">
    <text evidence="1">Belongs to the thioesterase PaaI family.</text>
</comment>
<dbReference type="InterPro" id="IPR029069">
    <property type="entry name" value="HotDog_dom_sf"/>
</dbReference>
<dbReference type="GO" id="GO:0005829">
    <property type="term" value="C:cytosol"/>
    <property type="evidence" value="ECO:0007669"/>
    <property type="project" value="TreeGrafter"/>
</dbReference>
<dbReference type="PANTHER" id="PTHR43240">
    <property type="entry name" value="1,4-DIHYDROXY-2-NAPHTHOYL-COA THIOESTERASE 1"/>
    <property type="match status" value="1"/>
</dbReference>
<dbReference type="PANTHER" id="PTHR43240:SF5">
    <property type="entry name" value="1,4-DIHYDROXY-2-NAPHTHOYL-COA THIOESTERASE 1"/>
    <property type="match status" value="1"/>
</dbReference>
<dbReference type="OrthoDB" id="9813282at2"/>
<keyword evidence="2" id="KW-0378">Hydrolase</keyword>
<dbReference type="CDD" id="cd03443">
    <property type="entry name" value="PaaI_thioesterase"/>
    <property type="match status" value="1"/>
</dbReference>
<dbReference type="Pfam" id="PF03061">
    <property type="entry name" value="4HBT"/>
    <property type="match status" value="1"/>
</dbReference>
<dbReference type="EMBL" id="CP026952">
    <property type="protein sequence ID" value="AWB93116.1"/>
    <property type="molecule type" value="Genomic_DNA"/>
</dbReference>
<reference evidence="5" key="1">
    <citation type="submission" date="2018-01" db="EMBL/GenBank/DDBJ databases">
        <authorList>
            <person name="Li J."/>
        </authorList>
    </citation>
    <scope>NUCLEOTIDE SEQUENCE [LARGE SCALE GENOMIC DNA]</scope>
    <source>
        <strain evidence="5">592</strain>
    </source>
</reference>
<keyword evidence="5" id="KW-1185">Reference proteome</keyword>
<dbReference type="SUPFAM" id="SSF54637">
    <property type="entry name" value="Thioesterase/thiol ester dehydrase-isomerase"/>
    <property type="match status" value="1"/>
</dbReference>
<sequence>MTITSDDVYALAPYARTLGVTFESMSASELRTALAFTPALSTTGGSLHGGALLGLADVSAAVCAVLNAPPGTLPATADSTARFLRPAHGDVSAVSRPVQVTRSRVIVEVEIVDAAGDLCAKVTQSVSLLAPRAS</sequence>
<name>A0A2S0WP74_9ACTN</name>
<dbReference type="InterPro" id="IPR003736">
    <property type="entry name" value="PAAI_dom"/>
</dbReference>